<comment type="caution">
    <text evidence="1">The sequence shown here is derived from an EMBL/GenBank/DDBJ whole genome shotgun (WGS) entry which is preliminary data.</text>
</comment>
<reference evidence="1" key="1">
    <citation type="submission" date="2019-03" db="EMBL/GenBank/DDBJ databases">
        <title>Single cell metagenomics reveals metabolic interactions within the superorganism composed of flagellate Streblomastix strix and complex community of Bacteroidetes bacteria on its surface.</title>
        <authorList>
            <person name="Treitli S.C."/>
            <person name="Kolisko M."/>
            <person name="Husnik F."/>
            <person name="Keeling P."/>
            <person name="Hampl V."/>
        </authorList>
    </citation>
    <scope>NUCLEOTIDE SEQUENCE</scope>
    <source>
        <strain evidence="1">STM</strain>
    </source>
</reference>
<evidence type="ECO:0000313" key="1">
    <source>
        <dbReference type="EMBL" id="KAA6335986.1"/>
    </source>
</evidence>
<gene>
    <name evidence="1" type="ORF">EZS27_015823</name>
</gene>
<organism evidence="1">
    <name type="scientific">termite gut metagenome</name>
    <dbReference type="NCBI Taxonomy" id="433724"/>
    <lineage>
        <taxon>unclassified sequences</taxon>
        <taxon>metagenomes</taxon>
        <taxon>organismal metagenomes</taxon>
    </lineage>
</organism>
<dbReference type="AlphaFoldDB" id="A0A5J4RPY1"/>
<proteinExistence type="predicted"/>
<evidence type="ECO:0008006" key="2">
    <source>
        <dbReference type="Google" id="ProtNLM"/>
    </source>
</evidence>
<dbReference type="EMBL" id="SNRY01000839">
    <property type="protein sequence ID" value="KAA6335986.1"/>
    <property type="molecule type" value="Genomic_DNA"/>
</dbReference>
<dbReference type="NCBIfam" id="NF041200">
    <property type="entry name" value="mob_BfmA_Nterm"/>
    <property type="match status" value="1"/>
</dbReference>
<accession>A0A5J4RPY1</accession>
<sequence length="160" mass="18379">MEKTNKISGLTTIGIDRQTNKLIDKLCKRYSLKKGEIVKLTFQYMDKACINPAEAPKSVKSELSKINKRQDDIVRFIRHYEEKELNPMIRVTNSIAVRFDGIVKALETLILSHLETSREKYNNVLQKLSDQFGKNAEVINNQENKLARCTNFNSGTIKNC</sequence>
<name>A0A5J4RPY1_9ZZZZ</name>
<dbReference type="InterPro" id="IPR048012">
    <property type="entry name" value="BfmA-like_N"/>
</dbReference>
<protein>
    <recommendedName>
        <fullName evidence="2">Clindamycin resistance transfer factor BtgA</fullName>
    </recommendedName>
</protein>